<gene>
    <name evidence="1" type="ORF">MRATA1EN22A_LOCUS24031</name>
</gene>
<sequence length="157" mass="17031">MKYTLSAHKRRADSAVAEDCGAEVLRDLEACSAPPTPPHRAPQRFPPPRAPFPARGAVPDAPGEGWSRSVISVHRTHSHLEPGSRAVRQLGSAGGYDSTVWAFSFVQLASAAPANSQARQRSLQERLWHSVLANPTCQPQERLLRTYPVVDAVAGLH</sequence>
<name>A0AC59ZWN5_RANTA</name>
<proteinExistence type="predicted"/>
<reference evidence="1" key="1">
    <citation type="submission" date="2023-05" db="EMBL/GenBank/DDBJ databases">
        <authorList>
            <consortium name="ELIXIR-Norway"/>
        </authorList>
    </citation>
    <scope>NUCLEOTIDE SEQUENCE</scope>
</reference>
<evidence type="ECO:0000313" key="2">
    <source>
        <dbReference type="Proteomes" id="UP001162501"/>
    </source>
</evidence>
<dbReference type="Proteomes" id="UP001162501">
    <property type="component" value="Chromosome 5"/>
</dbReference>
<evidence type="ECO:0000313" key="1">
    <source>
        <dbReference type="EMBL" id="CAN0525323.1"/>
    </source>
</evidence>
<protein>
    <submittedName>
        <fullName evidence="1">Uncharacterized protein</fullName>
    </submittedName>
</protein>
<organism evidence="1 2">
    <name type="scientific">Rangifer tarandus platyrhynchus</name>
    <name type="common">Svalbard reindeer</name>
    <dbReference type="NCBI Taxonomy" id="3082113"/>
    <lineage>
        <taxon>Eukaryota</taxon>
        <taxon>Metazoa</taxon>
        <taxon>Chordata</taxon>
        <taxon>Craniata</taxon>
        <taxon>Vertebrata</taxon>
        <taxon>Euteleostomi</taxon>
        <taxon>Mammalia</taxon>
        <taxon>Eutheria</taxon>
        <taxon>Laurasiatheria</taxon>
        <taxon>Artiodactyla</taxon>
        <taxon>Ruminantia</taxon>
        <taxon>Pecora</taxon>
        <taxon>Cervidae</taxon>
        <taxon>Odocoileinae</taxon>
        <taxon>Rangifer</taxon>
    </lineage>
</organism>
<accession>A0AC59ZWN5</accession>
<dbReference type="EMBL" id="OX596089">
    <property type="protein sequence ID" value="CAN0525323.1"/>
    <property type="molecule type" value="Genomic_DNA"/>
</dbReference>
<reference evidence="1" key="2">
    <citation type="submission" date="2025-03" db="EMBL/GenBank/DDBJ databases">
        <authorList>
            <consortium name="ELIXIR-Norway"/>
            <consortium name="Elixir Norway"/>
        </authorList>
    </citation>
    <scope>NUCLEOTIDE SEQUENCE</scope>
</reference>